<evidence type="ECO:0000256" key="7">
    <source>
        <dbReference type="SAM" id="Phobius"/>
    </source>
</evidence>
<feature type="transmembrane region" description="Helical" evidence="7">
    <location>
        <begin position="34"/>
        <end position="53"/>
    </location>
</feature>
<name>A0A517MBB7_9BACT</name>
<organism evidence="8 9">
    <name type="scientific">Roseimaritima multifibrata</name>
    <dbReference type="NCBI Taxonomy" id="1930274"/>
    <lineage>
        <taxon>Bacteria</taxon>
        <taxon>Pseudomonadati</taxon>
        <taxon>Planctomycetota</taxon>
        <taxon>Planctomycetia</taxon>
        <taxon>Pirellulales</taxon>
        <taxon>Pirellulaceae</taxon>
        <taxon>Roseimaritima</taxon>
    </lineage>
</organism>
<reference evidence="8 9" key="1">
    <citation type="submission" date="2019-02" db="EMBL/GenBank/DDBJ databases">
        <title>Deep-cultivation of Planctomycetes and their phenomic and genomic characterization uncovers novel biology.</title>
        <authorList>
            <person name="Wiegand S."/>
            <person name="Jogler M."/>
            <person name="Boedeker C."/>
            <person name="Pinto D."/>
            <person name="Vollmers J."/>
            <person name="Rivas-Marin E."/>
            <person name="Kohn T."/>
            <person name="Peeters S.H."/>
            <person name="Heuer A."/>
            <person name="Rast P."/>
            <person name="Oberbeckmann S."/>
            <person name="Bunk B."/>
            <person name="Jeske O."/>
            <person name="Meyerdierks A."/>
            <person name="Storesund J.E."/>
            <person name="Kallscheuer N."/>
            <person name="Luecker S."/>
            <person name="Lage O.M."/>
            <person name="Pohl T."/>
            <person name="Merkel B.J."/>
            <person name="Hornburger P."/>
            <person name="Mueller R.-W."/>
            <person name="Bruemmer F."/>
            <person name="Labrenz M."/>
            <person name="Spormann A.M."/>
            <person name="Op den Camp H."/>
            <person name="Overmann J."/>
            <person name="Amann R."/>
            <person name="Jetten M.S.M."/>
            <person name="Mascher T."/>
            <person name="Medema M.H."/>
            <person name="Devos D.P."/>
            <person name="Kaster A.-K."/>
            <person name="Ovreas L."/>
            <person name="Rohde M."/>
            <person name="Galperin M.Y."/>
            <person name="Jogler C."/>
        </authorList>
    </citation>
    <scope>NUCLEOTIDE SEQUENCE [LARGE SCALE GENOMIC DNA]</scope>
    <source>
        <strain evidence="8 9">FF011L</strain>
    </source>
</reference>
<evidence type="ECO:0000256" key="3">
    <source>
        <dbReference type="ARBA" id="ARBA00022475"/>
    </source>
</evidence>
<dbReference type="EMBL" id="CP036262">
    <property type="protein sequence ID" value="QDS92172.1"/>
    <property type="molecule type" value="Genomic_DNA"/>
</dbReference>
<gene>
    <name evidence="8" type="ORF">FF011L_09090</name>
</gene>
<dbReference type="AlphaFoldDB" id="A0A517MBB7"/>
<evidence type="ECO:0000256" key="1">
    <source>
        <dbReference type="ARBA" id="ARBA00004651"/>
    </source>
</evidence>
<keyword evidence="4 7" id="KW-0812">Transmembrane</keyword>
<evidence type="ECO:0000256" key="6">
    <source>
        <dbReference type="ARBA" id="ARBA00023136"/>
    </source>
</evidence>
<evidence type="ECO:0000256" key="2">
    <source>
        <dbReference type="ARBA" id="ARBA00011006"/>
    </source>
</evidence>
<feature type="transmembrane region" description="Helical" evidence="7">
    <location>
        <begin position="59"/>
        <end position="76"/>
    </location>
</feature>
<evidence type="ECO:0000256" key="4">
    <source>
        <dbReference type="ARBA" id="ARBA00022692"/>
    </source>
</evidence>
<evidence type="ECO:0000313" key="8">
    <source>
        <dbReference type="EMBL" id="QDS92172.1"/>
    </source>
</evidence>
<feature type="transmembrane region" description="Helical" evidence="7">
    <location>
        <begin position="6"/>
        <end position="22"/>
    </location>
</feature>
<evidence type="ECO:0000256" key="5">
    <source>
        <dbReference type="ARBA" id="ARBA00022989"/>
    </source>
</evidence>
<comment type="subcellular location">
    <subcellularLocation>
        <location evidence="1">Cell membrane</location>
        <topology evidence="1">Multi-pass membrane protein</topology>
    </subcellularLocation>
</comment>
<dbReference type="PANTHER" id="PTHR33884:SF3">
    <property type="entry name" value="UPF0410 PROTEIN YMGE"/>
    <property type="match status" value="1"/>
</dbReference>
<dbReference type="InterPro" id="IPR007341">
    <property type="entry name" value="Transgly_assoc"/>
</dbReference>
<dbReference type="PANTHER" id="PTHR33884">
    <property type="entry name" value="UPF0410 PROTEIN YMGE"/>
    <property type="match status" value="1"/>
</dbReference>
<keyword evidence="6 7" id="KW-0472">Membrane</keyword>
<comment type="similarity">
    <text evidence="2">Belongs to the UPF0410 family.</text>
</comment>
<keyword evidence="3" id="KW-1003">Cell membrane</keyword>
<evidence type="ECO:0000313" key="9">
    <source>
        <dbReference type="Proteomes" id="UP000320672"/>
    </source>
</evidence>
<protein>
    <recommendedName>
        <fullName evidence="10">Transglycosylase associated protein</fullName>
    </recommendedName>
</protein>
<dbReference type="KEGG" id="rml:FF011L_09090"/>
<keyword evidence="5 7" id="KW-1133">Transmembrane helix</keyword>
<dbReference type="Proteomes" id="UP000320672">
    <property type="component" value="Chromosome"/>
</dbReference>
<accession>A0A517MBB7</accession>
<keyword evidence="9" id="KW-1185">Reference proteome</keyword>
<proteinExistence type="inferred from homology"/>
<dbReference type="RefSeq" id="WP_246109731.1">
    <property type="nucleotide sequence ID" value="NZ_CP036262.1"/>
</dbReference>
<dbReference type="GO" id="GO:0005886">
    <property type="term" value="C:plasma membrane"/>
    <property type="evidence" value="ECO:0007669"/>
    <property type="project" value="UniProtKB-SubCell"/>
</dbReference>
<evidence type="ECO:0008006" key="10">
    <source>
        <dbReference type="Google" id="ProtNLM"/>
    </source>
</evidence>
<sequence length="88" mass="9048">MFWLIGWVLFGLVVGAIARAIYPGSQPMGLFKTMLLGIAGSLAGGFVGYLIVGGSALQSAGWVGSLLGAIALIAIGQRRSEVNRRVGA</sequence>